<proteinExistence type="predicted"/>
<feature type="non-terminal residue" evidence="3">
    <location>
        <position position="1"/>
    </location>
</feature>
<dbReference type="InterPro" id="IPR038765">
    <property type="entry name" value="Papain-like_cys_pep_sf"/>
</dbReference>
<keyword evidence="1" id="KW-0472">Membrane</keyword>
<reference evidence="3 4" key="1">
    <citation type="submission" date="2017-09" db="EMBL/GenBank/DDBJ databases">
        <title>Depth-based differentiation of microbial function through sediment-hosted aquifers and enrichment of novel symbionts in the deep terrestrial subsurface.</title>
        <authorList>
            <person name="Probst A.J."/>
            <person name="Ladd B."/>
            <person name="Jarett J.K."/>
            <person name="Geller-Mcgrath D.E."/>
            <person name="Sieber C.M."/>
            <person name="Emerson J.B."/>
            <person name="Anantharaman K."/>
            <person name="Thomas B.C."/>
            <person name="Malmstrom R."/>
            <person name="Stieglmeier M."/>
            <person name="Klingl A."/>
            <person name="Woyke T."/>
            <person name="Ryan C.M."/>
            <person name="Banfield J.F."/>
        </authorList>
    </citation>
    <scope>NUCLEOTIDE SEQUENCE [LARGE SCALE GENOMIC DNA]</scope>
    <source>
        <strain evidence="3">CG23_combo_of_CG06-09_8_20_14_all_34_8</strain>
    </source>
</reference>
<sequence length="359" mass="41237">FPKPEFANDLTDEEIKIYTQPQQFWEADNKTIQDIAKTDSSPKQIYDYIVNNFEYDYNRLNNNATRLGAVKALENPDKNICMEFTDSFIALARAAGIPARELNGYAYTENDKLRPLSLEQDVLHSWPQYYDKNTKQWIEVDPTWGKTTGGLNFFDKFDLDHIAFVIHGSDSTYPITAGSYKYNGQKSKDVEISFDSNWQPFSSKDITIQTPAKGITGLALLGFAKIYNTGSSALYDIPYNIRLIHNGNNLIQNENQIKILPPFGYFQVPLSYQSSWKDRGGIYAFKIESESIKKETNFELKPVLNYKLIVSGVVFILLSFSLLIIIVKHRQKKIVNIHKNTIYNTPENIIQPDIIRKNR</sequence>
<evidence type="ECO:0000313" key="4">
    <source>
        <dbReference type="Proteomes" id="UP000229459"/>
    </source>
</evidence>
<protein>
    <recommendedName>
        <fullName evidence="2">Transglutaminase-like domain-containing protein</fullName>
    </recommendedName>
</protein>
<evidence type="ECO:0000256" key="1">
    <source>
        <dbReference type="SAM" id="Phobius"/>
    </source>
</evidence>
<gene>
    <name evidence="3" type="ORF">COX08_02265</name>
</gene>
<dbReference type="AlphaFoldDB" id="A0A2H0B6C4"/>
<name>A0A2H0B6C4_9BACT</name>
<dbReference type="SUPFAM" id="SSF54001">
    <property type="entry name" value="Cysteine proteinases"/>
    <property type="match status" value="1"/>
</dbReference>
<keyword evidence="1" id="KW-0812">Transmembrane</keyword>
<evidence type="ECO:0000313" key="3">
    <source>
        <dbReference type="EMBL" id="PIP53197.1"/>
    </source>
</evidence>
<dbReference type="InterPro" id="IPR002931">
    <property type="entry name" value="Transglutaminase-like"/>
</dbReference>
<organism evidence="3 4">
    <name type="scientific">Candidatus Beckwithbacteria bacterium CG23_combo_of_CG06-09_8_20_14_all_34_8</name>
    <dbReference type="NCBI Taxonomy" id="1974497"/>
    <lineage>
        <taxon>Bacteria</taxon>
        <taxon>Candidatus Beckwithiibacteriota</taxon>
    </lineage>
</organism>
<dbReference type="EMBL" id="PCSR01000052">
    <property type="protein sequence ID" value="PIP53197.1"/>
    <property type="molecule type" value="Genomic_DNA"/>
</dbReference>
<evidence type="ECO:0000259" key="2">
    <source>
        <dbReference type="SMART" id="SM00460"/>
    </source>
</evidence>
<comment type="caution">
    <text evidence="3">The sequence shown here is derived from an EMBL/GenBank/DDBJ whole genome shotgun (WGS) entry which is preliminary data.</text>
</comment>
<dbReference type="Gene3D" id="3.10.620.30">
    <property type="match status" value="1"/>
</dbReference>
<keyword evidence="1" id="KW-1133">Transmembrane helix</keyword>
<dbReference type="Proteomes" id="UP000229459">
    <property type="component" value="Unassembled WGS sequence"/>
</dbReference>
<feature type="domain" description="Transglutaminase-like" evidence="2">
    <location>
        <begin position="74"/>
        <end position="144"/>
    </location>
</feature>
<accession>A0A2H0B6C4</accession>
<dbReference type="Pfam" id="PF01841">
    <property type="entry name" value="Transglut_core"/>
    <property type="match status" value="1"/>
</dbReference>
<feature type="transmembrane region" description="Helical" evidence="1">
    <location>
        <begin position="308"/>
        <end position="327"/>
    </location>
</feature>
<dbReference type="PANTHER" id="PTHR33490">
    <property type="entry name" value="BLR5614 PROTEIN-RELATED"/>
    <property type="match status" value="1"/>
</dbReference>
<dbReference type="SMART" id="SM00460">
    <property type="entry name" value="TGc"/>
    <property type="match status" value="1"/>
</dbReference>